<sequence length="471" mass="55445">MARNLFWFRQDLRLEDNVGLWHATQHNEECVALVIISPEQWKHHHDAPSKIFFYLRQLQEIQEDLKHLNIPLIIKTIQSWSNVPKYITSLCKKLEIEDIYANVELATNEKHRDDQVKEALSKYKKNIHLFEDRTLFPTQSIRNKSGEAYKVFTAFKKTCYERLSISIPRAYPSPSKQKSIVIKDIENESLNDLISQFEYDTSNSAFKIEVGEKTAQDKLKDFVKSKMNNYDQTRDIPNTDGTSQLSPYLNIGIISVRQCLEEVLKDNDYIFSIQSKGQQTWIDELLWREFYQHVMVDFPHICKHLPFKKEMQKIQWRNSEEDLKKWQTGQTGIPIVDAGMRQLQQTGWMHNRVRMICAMFLSKNLLIDWRLGEKWFMQHLLDGDLAANNGGWQWSASTGTDAVPYFRIFNPVTQSQRFDPQGEYIRTWVPELKQLDHKQIHAPKEHIENYPRPIVDLKSSRARALAAFKNI</sequence>
<dbReference type="InterPro" id="IPR018394">
    <property type="entry name" value="DNA_photolyase_1_CS_C"/>
</dbReference>
<dbReference type="PROSITE" id="PS00394">
    <property type="entry name" value="DNA_PHOTOLYASES_1_1"/>
    <property type="match status" value="1"/>
</dbReference>
<dbReference type="EMBL" id="VTDN01000003">
    <property type="protein sequence ID" value="MEB5476400.1"/>
    <property type="molecule type" value="Genomic_DNA"/>
</dbReference>
<dbReference type="PANTHER" id="PTHR11455">
    <property type="entry name" value="CRYPTOCHROME"/>
    <property type="match status" value="1"/>
</dbReference>
<evidence type="ECO:0000256" key="5">
    <source>
        <dbReference type="ARBA" id="ARBA00022827"/>
    </source>
</evidence>
<reference evidence="9 10" key="1">
    <citation type="submission" date="2019-08" db="EMBL/GenBank/DDBJ databases">
        <title>Five species of Acinetobacter isolated from floral nectar and animal pollinators.</title>
        <authorList>
            <person name="Hendry T.A."/>
        </authorList>
    </citation>
    <scope>NUCLEOTIDE SEQUENCE [LARGE SCALE GENOMIC DNA]</scope>
    <source>
        <strain evidence="9 10">MD18.27</strain>
    </source>
</reference>
<dbReference type="PRINTS" id="PR00147">
    <property type="entry name" value="DNAPHOTLYASE"/>
</dbReference>
<dbReference type="Gene3D" id="1.25.40.80">
    <property type="match status" value="1"/>
</dbReference>
<dbReference type="SUPFAM" id="SSF48173">
    <property type="entry name" value="Cryptochrome/photolyase FAD-binding domain"/>
    <property type="match status" value="1"/>
</dbReference>
<dbReference type="InterPro" id="IPR036134">
    <property type="entry name" value="Crypto/Photolyase_FAD-like_sf"/>
</dbReference>
<dbReference type="InterPro" id="IPR006050">
    <property type="entry name" value="DNA_photolyase_N"/>
</dbReference>
<keyword evidence="9" id="KW-0456">Lyase</keyword>
<evidence type="ECO:0000313" key="10">
    <source>
        <dbReference type="Proteomes" id="UP001339883"/>
    </source>
</evidence>
<dbReference type="InterPro" id="IPR005101">
    <property type="entry name" value="Cryptochr/Photolyase_FAD-bd"/>
</dbReference>
<evidence type="ECO:0000256" key="4">
    <source>
        <dbReference type="ARBA" id="ARBA00022630"/>
    </source>
</evidence>
<organism evidence="9 10">
    <name type="scientific">Acinetobacter pollinis</name>
    <dbReference type="NCBI Taxonomy" id="2605270"/>
    <lineage>
        <taxon>Bacteria</taxon>
        <taxon>Pseudomonadati</taxon>
        <taxon>Pseudomonadota</taxon>
        <taxon>Gammaproteobacteria</taxon>
        <taxon>Moraxellales</taxon>
        <taxon>Moraxellaceae</taxon>
        <taxon>Acinetobacter</taxon>
    </lineage>
</organism>
<keyword evidence="4 7" id="KW-0285">Flavoprotein</keyword>
<dbReference type="NCBIfam" id="NF007955">
    <property type="entry name" value="PRK10674.1"/>
    <property type="match status" value="1"/>
</dbReference>
<dbReference type="Proteomes" id="UP001339883">
    <property type="component" value="Unassembled WGS sequence"/>
</dbReference>
<dbReference type="InterPro" id="IPR036155">
    <property type="entry name" value="Crypto/Photolyase_N_sf"/>
</dbReference>
<comment type="cofactor">
    <cofactor evidence="1">
        <name>(6R)-5,10-methylene-5,6,7,8-tetrahydrofolate</name>
        <dbReference type="ChEBI" id="CHEBI:15636"/>
    </cofactor>
</comment>
<dbReference type="Pfam" id="PF03441">
    <property type="entry name" value="FAD_binding_7"/>
    <property type="match status" value="1"/>
</dbReference>
<dbReference type="Gene3D" id="1.10.579.10">
    <property type="entry name" value="DNA Cyclobutane Dipyrimidine Photolyase, subunit A, domain 3"/>
    <property type="match status" value="1"/>
</dbReference>
<gene>
    <name evidence="9" type="primary">phrB</name>
    <name evidence="9" type="ORF">I2F25_04920</name>
</gene>
<dbReference type="Gene3D" id="3.40.50.620">
    <property type="entry name" value="HUPs"/>
    <property type="match status" value="1"/>
</dbReference>
<dbReference type="PROSITE" id="PS51645">
    <property type="entry name" value="PHR_CRY_ALPHA_BETA"/>
    <property type="match status" value="1"/>
</dbReference>
<comment type="cofactor">
    <cofactor evidence="2">
        <name>FAD</name>
        <dbReference type="ChEBI" id="CHEBI:57692"/>
    </cofactor>
</comment>
<keyword evidence="10" id="KW-1185">Reference proteome</keyword>
<accession>A0ABU6DRA9</accession>
<evidence type="ECO:0000256" key="3">
    <source>
        <dbReference type="ARBA" id="ARBA00005862"/>
    </source>
</evidence>
<evidence type="ECO:0000256" key="2">
    <source>
        <dbReference type="ARBA" id="ARBA00001974"/>
    </source>
</evidence>
<dbReference type="InterPro" id="IPR002081">
    <property type="entry name" value="Cryptochrome/DNA_photolyase_1"/>
</dbReference>
<dbReference type="InterPro" id="IPR014729">
    <property type="entry name" value="Rossmann-like_a/b/a_fold"/>
</dbReference>
<evidence type="ECO:0000256" key="6">
    <source>
        <dbReference type="ARBA" id="ARBA00022991"/>
    </source>
</evidence>
<protein>
    <submittedName>
        <fullName evidence="9">Deoxyribodipyrimidine photo-lyase</fullName>
        <ecNumber evidence="9">4.1.99.3</ecNumber>
    </submittedName>
</protein>
<dbReference type="RefSeq" id="WP_325774914.1">
    <property type="nucleotide sequence ID" value="NZ_VTDN01000003.1"/>
</dbReference>
<keyword evidence="5 7" id="KW-0274">FAD</keyword>
<proteinExistence type="inferred from homology"/>
<evidence type="ECO:0000256" key="1">
    <source>
        <dbReference type="ARBA" id="ARBA00001932"/>
    </source>
</evidence>
<comment type="caution">
    <text evidence="9">The sequence shown here is derived from an EMBL/GenBank/DDBJ whole genome shotgun (WGS) entry which is preliminary data.</text>
</comment>
<evidence type="ECO:0000313" key="9">
    <source>
        <dbReference type="EMBL" id="MEB5476400.1"/>
    </source>
</evidence>
<name>A0ABU6DRA9_9GAMM</name>
<keyword evidence="6 7" id="KW-0157">Chromophore</keyword>
<dbReference type="GO" id="GO:0003904">
    <property type="term" value="F:deoxyribodipyrimidine photo-lyase activity"/>
    <property type="evidence" value="ECO:0007669"/>
    <property type="project" value="UniProtKB-EC"/>
</dbReference>
<comment type="similarity">
    <text evidence="7">Belongs to the DNA photolyase family.</text>
</comment>
<comment type="similarity">
    <text evidence="3">Belongs to the DNA photolyase class-1 family.</text>
</comment>
<dbReference type="Pfam" id="PF00875">
    <property type="entry name" value="DNA_photolyase"/>
    <property type="match status" value="1"/>
</dbReference>
<dbReference type="EC" id="4.1.99.3" evidence="9"/>
<evidence type="ECO:0000256" key="7">
    <source>
        <dbReference type="RuleBase" id="RU004182"/>
    </source>
</evidence>
<evidence type="ECO:0000259" key="8">
    <source>
        <dbReference type="PROSITE" id="PS51645"/>
    </source>
</evidence>
<dbReference type="SUPFAM" id="SSF52425">
    <property type="entry name" value="Cryptochrome/photolyase, N-terminal domain"/>
    <property type="match status" value="1"/>
</dbReference>
<feature type="domain" description="Photolyase/cryptochrome alpha/beta" evidence="8">
    <location>
        <begin position="2"/>
        <end position="135"/>
    </location>
</feature>
<dbReference type="PANTHER" id="PTHR11455:SF9">
    <property type="entry name" value="CRYPTOCHROME CIRCADIAN CLOCK 5 ISOFORM X1"/>
    <property type="match status" value="1"/>
</dbReference>